<dbReference type="OrthoDB" id="62952at2759"/>
<name>A0A6A6QLQ5_9PEZI</name>
<dbReference type="Proteomes" id="UP000799750">
    <property type="component" value="Unassembled WGS sequence"/>
</dbReference>
<dbReference type="EMBL" id="MU004192">
    <property type="protein sequence ID" value="KAF2493281.1"/>
    <property type="molecule type" value="Genomic_DNA"/>
</dbReference>
<evidence type="ECO:0000256" key="1">
    <source>
        <dbReference type="SAM" id="MobiDB-lite"/>
    </source>
</evidence>
<feature type="region of interest" description="Disordered" evidence="1">
    <location>
        <begin position="209"/>
        <end position="278"/>
    </location>
</feature>
<gene>
    <name evidence="2" type="ORF">BU16DRAFT_75700</name>
</gene>
<evidence type="ECO:0000313" key="3">
    <source>
        <dbReference type="Proteomes" id="UP000799750"/>
    </source>
</evidence>
<evidence type="ECO:0008006" key="4">
    <source>
        <dbReference type="Google" id="ProtNLM"/>
    </source>
</evidence>
<feature type="compositionally biased region" description="Acidic residues" evidence="1">
    <location>
        <begin position="212"/>
        <end position="257"/>
    </location>
</feature>
<dbReference type="PANTHER" id="PTHR42085">
    <property type="entry name" value="F-BOX DOMAIN-CONTAINING PROTEIN"/>
    <property type="match status" value="1"/>
</dbReference>
<organism evidence="2 3">
    <name type="scientific">Lophium mytilinum</name>
    <dbReference type="NCBI Taxonomy" id="390894"/>
    <lineage>
        <taxon>Eukaryota</taxon>
        <taxon>Fungi</taxon>
        <taxon>Dikarya</taxon>
        <taxon>Ascomycota</taxon>
        <taxon>Pezizomycotina</taxon>
        <taxon>Dothideomycetes</taxon>
        <taxon>Pleosporomycetidae</taxon>
        <taxon>Mytilinidiales</taxon>
        <taxon>Mytilinidiaceae</taxon>
        <taxon>Lophium</taxon>
    </lineage>
</organism>
<proteinExistence type="predicted"/>
<dbReference type="PANTHER" id="PTHR42085:SF1">
    <property type="entry name" value="F-BOX DOMAIN-CONTAINING PROTEIN"/>
    <property type="match status" value="1"/>
</dbReference>
<keyword evidence="3" id="KW-1185">Reference proteome</keyword>
<accession>A0A6A6QLQ5</accession>
<protein>
    <recommendedName>
        <fullName evidence="4">F-box domain-containing protein</fullName>
    </recommendedName>
</protein>
<sequence>MSDFLGLPSELRNNIYKRLLVRDEPVNPRTRMNLHMRRHNLTPDLLLVNKTIYREASSLLYAQNCFDLRGCGPNSQAEHAGLFFAKIGSTNTQHIRHVWIDFPHFQSLDADTITLTHAADCMLASIQSNCINLRTLTAIIHYNIAHCMDFELIESDRPNIVPKALALADARFRGIASLREVFVKVYKKGPSRRLESELKGFGWKVNGRVWEEDGSSSEEPSDNGEGDEDSSSDEEEDSGEDDEDGFESDDDADDGGDGADLIGTDGLIYGHPLNDSTL</sequence>
<dbReference type="AlphaFoldDB" id="A0A6A6QLQ5"/>
<reference evidence="2" key="1">
    <citation type="journal article" date="2020" name="Stud. Mycol.">
        <title>101 Dothideomycetes genomes: a test case for predicting lifestyles and emergence of pathogens.</title>
        <authorList>
            <person name="Haridas S."/>
            <person name="Albert R."/>
            <person name="Binder M."/>
            <person name="Bloem J."/>
            <person name="Labutti K."/>
            <person name="Salamov A."/>
            <person name="Andreopoulos B."/>
            <person name="Baker S."/>
            <person name="Barry K."/>
            <person name="Bills G."/>
            <person name="Bluhm B."/>
            <person name="Cannon C."/>
            <person name="Castanera R."/>
            <person name="Culley D."/>
            <person name="Daum C."/>
            <person name="Ezra D."/>
            <person name="Gonzalez J."/>
            <person name="Henrissat B."/>
            <person name="Kuo A."/>
            <person name="Liang C."/>
            <person name="Lipzen A."/>
            <person name="Lutzoni F."/>
            <person name="Magnuson J."/>
            <person name="Mondo S."/>
            <person name="Nolan M."/>
            <person name="Ohm R."/>
            <person name="Pangilinan J."/>
            <person name="Park H.-J."/>
            <person name="Ramirez L."/>
            <person name="Alfaro M."/>
            <person name="Sun H."/>
            <person name="Tritt A."/>
            <person name="Yoshinaga Y."/>
            <person name="Zwiers L.-H."/>
            <person name="Turgeon B."/>
            <person name="Goodwin S."/>
            <person name="Spatafora J."/>
            <person name="Crous P."/>
            <person name="Grigoriev I."/>
        </authorList>
    </citation>
    <scope>NUCLEOTIDE SEQUENCE</scope>
    <source>
        <strain evidence="2">CBS 269.34</strain>
    </source>
</reference>
<dbReference type="InterPro" id="IPR038883">
    <property type="entry name" value="AN11006-like"/>
</dbReference>
<evidence type="ECO:0000313" key="2">
    <source>
        <dbReference type="EMBL" id="KAF2493281.1"/>
    </source>
</evidence>